<name>A0A840GA41_RHOTE</name>
<evidence type="ECO:0000313" key="2">
    <source>
        <dbReference type="Proteomes" id="UP000587070"/>
    </source>
</evidence>
<accession>A0A840GA41</accession>
<dbReference type="AlphaFoldDB" id="A0A840GA41"/>
<gene>
    <name evidence="1" type="ORF">GGD90_002733</name>
</gene>
<sequence length="118" mass="13151">MPQAIYPAPLAAMLVASAGKKYRPSNGTEGEIFISHWCFACQRDKALREDRDVFECDDNERCDIVGNTMCYDVDAEQYPKEWQIGDDGQPCCTAFVPAGDPIPSPRCEHTLDMFAEAP</sequence>
<evidence type="ECO:0000313" key="1">
    <source>
        <dbReference type="EMBL" id="MBB4248341.1"/>
    </source>
</evidence>
<dbReference type="RefSeq" id="WP_153117410.1">
    <property type="nucleotide sequence ID" value="NZ_JACIGE010000010.1"/>
</dbReference>
<keyword evidence="2" id="KW-1185">Reference proteome</keyword>
<dbReference type="Proteomes" id="UP000587070">
    <property type="component" value="Unassembled WGS sequence"/>
</dbReference>
<comment type="caution">
    <text evidence="1">The sequence shown here is derived from an EMBL/GenBank/DDBJ whole genome shotgun (WGS) entry which is preliminary data.</text>
</comment>
<organism evidence="1 2">
    <name type="scientific">Rhodocyclus tenuis</name>
    <name type="common">Rhodospirillum tenue</name>
    <dbReference type="NCBI Taxonomy" id="1066"/>
    <lineage>
        <taxon>Bacteria</taxon>
        <taxon>Pseudomonadati</taxon>
        <taxon>Pseudomonadota</taxon>
        <taxon>Betaproteobacteria</taxon>
        <taxon>Rhodocyclales</taxon>
        <taxon>Rhodocyclaceae</taxon>
        <taxon>Rhodocyclus</taxon>
    </lineage>
</organism>
<dbReference type="OrthoDB" id="9133498at2"/>
<reference evidence="1 2" key="1">
    <citation type="submission" date="2020-08" db="EMBL/GenBank/DDBJ databases">
        <title>Genome sequencing of Purple Non-Sulfur Bacteria from various extreme environments.</title>
        <authorList>
            <person name="Mayer M."/>
        </authorList>
    </citation>
    <scope>NUCLEOTIDE SEQUENCE [LARGE SCALE GENOMIC DNA]</scope>
    <source>
        <strain evidence="1 2">2761</strain>
    </source>
</reference>
<proteinExistence type="predicted"/>
<dbReference type="EMBL" id="JACIGE010000010">
    <property type="protein sequence ID" value="MBB4248341.1"/>
    <property type="molecule type" value="Genomic_DNA"/>
</dbReference>
<protein>
    <submittedName>
        <fullName evidence="1">Uncharacterized protein</fullName>
    </submittedName>
</protein>